<dbReference type="InterPro" id="IPR050266">
    <property type="entry name" value="AB_hydrolase_sf"/>
</dbReference>
<dbReference type="GO" id="GO:0016020">
    <property type="term" value="C:membrane"/>
    <property type="evidence" value="ECO:0007669"/>
    <property type="project" value="TreeGrafter"/>
</dbReference>
<organism evidence="2 3">
    <name type="scientific">Mycena belliarum</name>
    <dbReference type="NCBI Taxonomy" id="1033014"/>
    <lineage>
        <taxon>Eukaryota</taxon>
        <taxon>Fungi</taxon>
        <taxon>Dikarya</taxon>
        <taxon>Basidiomycota</taxon>
        <taxon>Agaricomycotina</taxon>
        <taxon>Agaricomycetes</taxon>
        <taxon>Agaricomycetidae</taxon>
        <taxon>Agaricales</taxon>
        <taxon>Marasmiineae</taxon>
        <taxon>Mycenaceae</taxon>
        <taxon>Mycena</taxon>
    </lineage>
</organism>
<dbReference type="Proteomes" id="UP001222325">
    <property type="component" value="Unassembled WGS sequence"/>
</dbReference>
<accession>A0AAD6XR09</accession>
<evidence type="ECO:0000313" key="3">
    <source>
        <dbReference type="Proteomes" id="UP001222325"/>
    </source>
</evidence>
<dbReference type="GO" id="GO:0016787">
    <property type="term" value="F:hydrolase activity"/>
    <property type="evidence" value="ECO:0007669"/>
    <property type="project" value="UniProtKB-KW"/>
</dbReference>
<dbReference type="EMBL" id="JARJCN010000031">
    <property type="protein sequence ID" value="KAJ7086370.1"/>
    <property type="molecule type" value="Genomic_DNA"/>
</dbReference>
<proteinExistence type="predicted"/>
<dbReference type="InterPro" id="IPR000073">
    <property type="entry name" value="AB_hydrolase_1"/>
</dbReference>
<dbReference type="InterPro" id="IPR029058">
    <property type="entry name" value="AB_hydrolase_fold"/>
</dbReference>
<sequence>MSKGRLVKSVDGTDIYAEAVGDPSKPAAVFLHGFSMSSMAFDAIFADPEWIANLYMVRYDIRGHGRSAKPIDEASWQSKRLSEDFEAVVDSFGLHRPFVLGLTLDSGTYITDVLSFKPPTYIAGIIYAAALPYMGPTLAKVGSPACLLPLVPLMHATSVEEYQTAAITFLELTHSDLPYTYYLACLGNSIIRRREVTTRLLGRTQDEAGLLKAGRETDLPLLVIHGTTDRVIIRKEVFNAIEGWRNMTVVDIDNAEHFLWISQPEKFRREVLTWIFNQTACSS</sequence>
<dbReference type="PANTHER" id="PTHR43798:SF33">
    <property type="entry name" value="HYDROLASE, PUTATIVE (AFU_ORTHOLOGUE AFUA_2G14860)-RELATED"/>
    <property type="match status" value="1"/>
</dbReference>
<dbReference type="AlphaFoldDB" id="A0AAD6XR09"/>
<comment type="caution">
    <text evidence="2">The sequence shown here is derived from an EMBL/GenBank/DDBJ whole genome shotgun (WGS) entry which is preliminary data.</text>
</comment>
<dbReference type="SUPFAM" id="SSF53474">
    <property type="entry name" value="alpha/beta-Hydrolases"/>
    <property type="match status" value="1"/>
</dbReference>
<keyword evidence="3" id="KW-1185">Reference proteome</keyword>
<feature type="domain" description="AB hydrolase-1" evidence="1">
    <location>
        <begin position="29"/>
        <end position="268"/>
    </location>
</feature>
<dbReference type="PANTHER" id="PTHR43798">
    <property type="entry name" value="MONOACYLGLYCEROL LIPASE"/>
    <property type="match status" value="1"/>
</dbReference>
<gene>
    <name evidence="2" type="ORF">B0H15DRAFT_782043</name>
</gene>
<dbReference type="Gene3D" id="3.40.50.1820">
    <property type="entry name" value="alpha/beta hydrolase"/>
    <property type="match status" value="1"/>
</dbReference>
<evidence type="ECO:0000259" key="1">
    <source>
        <dbReference type="Pfam" id="PF12697"/>
    </source>
</evidence>
<keyword evidence="2" id="KW-0378">Hydrolase</keyword>
<reference evidence="2" key="1">
    <citation type="submission" date="2023-03" db="EMBL/GenBank/DDBJ databases">
        <title>Massive genome expansion in bonnet fungi (Mycena s.s.) driven by repeated elements and novel gene families across ecological guilds.</title>
        <authorList>
            <consortium name="Lawrence Berkeley National Laboratory"/>
            <person name="Harder C.B."/>
            <person name="Miyauchi S."/>
            <person name="Viragh M."/>
            <person name="Kuo A."/>
            <person name="Thoen E."/>
            <person name="Andreopoulos B."/>
            <person name="Lu D."/>
            <person name="Skrede I."/>
            <person name="Drula E."/>
            <person name="Henrissat B."/>
            <person name="Morin E."/>
            <person name="Kohler A."/>
            <person name="Barry K."/>
            <person name="LaButti K."/>
            <person name="Morin E."/>
            <person name="Salamov A."/>
            <person name="Lipzen A."/>
            <person name="Mereny Z."/>
            <person name="Hegedus B."/>
            <person name="Baldrian P."/>
            <person name="Stursova M."/>
            <person name="Weitz H."/>
            <person name="Taylor A."/>
            <person name="Grigoriev I.V."/>
            <person name="Nagy L.G."/>
            <person name="Martin F."/>
            <person name="Kauserud H."/>
        </authorList>
    </citation>
    <scope>NUCLEOTIDE SEQUENCE</scope>
    <source>
        <strain evidence="2">CBHHK173m</strain>
    </source>
</reference>
<evidence type="ECO:0000313" key="2">
    <source>
        <dbReference type="EMBL" id="KAJ7086370.1"/>
    </source>
</evidence>
<dbReference type="Pfam" id="PF12697">
    <property type="entry name" value="Abhydrolase_6"/>
    <property type="match status" value="1"/>
</dbReference>
<name>A0AAD6XR09_9AGAR</name>
<protein>
    <submittedName>
        <fullName evidence="2">Alpha/Beta hydrolase protein</fullName>
    </submittedName>
</protein>